<evidence type="ECO:0000313" key="2">
    <source>
        <dbReference type="EMBL" id="EMP39556.1"/>
    </source>
</evidence>
<proteinExistence type="predicted"/>
<feature type="compositionally biased region" description="Polar residues" evidence="1">
    <location>
        <begin position="208"/>
        <end position="223"/>
    </location>
</feature>
<dbReference type="Gene3D" id="1.10.287.3160">
    <property type="match status" value="1"/>
</dbReference>
<reference evidence="3" key="1">
    <citation type="journal article" date="2013" name="Nat. Genet.">
        <title>The draft genomes of soft-shell turtle and green sea turtle yield insights into the development and evolution of the turtle-specific body plan.</title>
        <authorList>
            <person name="Wang Z."/>
            <person name="Pascual-Anaya J."/>
            <person name="Zadissa A."/>
            <person name="Li W."/>
            <person name="Niimura Y."/>
            <person name="Huang Z."/>
            <person name="Li C."/>
            <person name="White S."/>
            <person name="Xiong Z."/>
            <person name="Fang D."/>
            <person name="Wang B."/>
            <person name="Ming Y."/>
            <person name="Chen Y."/>
            <person name="Zheng Y."/>
            <person name="Kuraku S."/>
            <person name="Pignatelli M."/>
            <person name="Herrero J."/>
            <person name="Beal K."/>
            <person name="Nozawa M."/>
            <person name="Li Q."/>
            <person name="Wang J."/>
            <person name="Zhang H."/>
            <person name="Yu L."/>
            <person name="Shigenobu S."/>
            <person name="Wang J."/>
            <person name="Liu J."/>
            <person name="Flicek P."/>
            <person name="Searle S."/>
            <person name="Wang J."/>
            <person name="Kuratani S."/>
            <person name="Yin Y."/>
            <person name="Aken B."/>
            <person name="Zhang G."/>
            <person name="Irie N."/>
        </authorList>
    </citation>
    <scope>NUCLEOTIDE SEQUENCE [LARGE SCALE GENOMIC DNA]</scope>
</reference>
<sequence>NSLVMDAVAQRTKQPQYRPAPHDKDLKRLDVLGCKVYMSSTLQFRIANYSALLASYDFDNYSKLFEFASYIPDDRRADFKSILSKGQLISRTALQASLDTADTAACTTTTAVVKDRSPWLSASGIPKDLQTKVEDLPFDKDKLFSKKPDELFHTMKDSRATLCTLGIHPSLPRRQRYQRPRTQQYYRPQPKPYDVKRNRARPPKRRQNQAQATTSHPSGNKQF</sequence>
<accession>M7BNR3</accession>
<protein>
    <submittedName>
        <fullName evidence="2">Uncharacterized protein</fullName>
    </submittedName>
</protein>
<evidence type="ECO:0000256" key="1">
    <source>
        <dbReference type="SAM" id="MobiDB-lite"/>
    </source>
</evidence>
<dbReference type="EMBL" id="KB516251">
    <property type="protein sequence ID" value="EMP39556.1"/>
    <property type="molecule type" value="Genomic_DNA"/>
</dbReference>
<feature type="region of interest" description="Disordered" evidence="1">
    <location>
        <begin position="171"/>
        <end position="223"/>
    </location>
</feature>
<feature type="compositionally biased region" description="Basic residues" evidence="1">
    <location>
        <begin position="198"/>
        <end position="207"/>
    </location>
</feature>
<evidence type="ECO:0000313" key="3">
    <source>
        <dbReference type="Proteomes" id="UP000031443"/>
    </source>
</evidence>
<organism evidence="2 3">
    <name type="scientific">Chelonia mydas</name>
    <name type="common">Green sea-turtle</name>
    <name type="synonym">Chelonia agassizi</name>
    <dbReference type="NCBI Taxonomy" id="8469"/>
    <lineage>
        <taxon>Eukaryota</taxon>
        <taxon>Metazoa</taxon>
        <taxon>Chordata</taxon>
        <taxon>Craniata</taxon>
        <taxon>Vertebrata</taxon>
        <taxon>Euteleostomi</taxon>
        <taxon>Archelosauria</taxon>
        <taxon>Testudinata</taxon>
        <taxon>Testudines</taxon>
        <taxon>Cryptodira</taxon>
        <taxon>Durocryptodira</taxon>
        <taxon>Americhelydia</taxon>
        <taxon>Chelonioidea</taxon>
        <taxon>Cheloniidae</taxon>
        <taxon>Chelonia</taxon>
    </lineage>
</organism>
<feature type="non-terminal residue" evidence="2">
    <location>
        <position position="1"/>
    </location>
</feature>
<dbReference type="Proteomes" id="UP000031443">
    <property type="component" value="Unassembled WGS sequence"/>
</dbReference>
<keyword evidence="3" id="KW-1185">Reference proteome</keyword>
<dbReference type="AlphaFoldDB" id="M7BNR3"/>
<dbReference type="STRING" id="8469.M7BNR3"/>
<name>M7BNR3_CHEMY</name>
<gene>
    <name evidence="2" type="ORF">UY3_03152</name>
</gene>